<dbReference type="Proteomes" id="UP000316095">
    <property type="component" value="Unassembled WGS sequence"/>
</dbReference>
<evidence type="ECO:0000313" key="7">
    <source>
        <dbReference type="Proteomes" id="UP000316095"/>
    </source>
</evidence>
<evidence type="ECO:0000259" key="5">
    <source>
        <dbReference type="PROSITE" id="PS51350"/>
    </source>
</evidence>
<evidence type="ECO:0000256" key="4">
    <source>
        <dbReference type="ARBA" id="ARBA00022683"/>
    </source>
</evidence>
<name>A0A5C5XD47_9PLAN</name>
<comment type="similarity">
    <text evidence="2">Belongs to the HPr family.</text>
</comment>
<sequence length="106" mass="12139">MMEPRHIEMGDLHSCSEEVIVNLEHGLHLVPCSKIAELARSHECEIHIRKLDQVVDAKAVFDLMTLRADQGTHLIIEAEGPFAEQAVQQMRDLFENDFYVDRSRPS</sequence>
<dbReference type="PRINTS" id="PR00107">
    <property type="entry name" value="PHOSPHOCPHPR"/>
</dbReference>
<reference evidence="6 7" key="1">
    <citation type="submission" date="2019-02" db="EMBL/GenBank/DDBJ databases">
        <title>Deep-cultivation of Planctomycetes and their phenomic and genomic characterization uncovers novel biology.</title>
        <authorList>
            <person name="Wiegand S."/>
            <person name="Jogler M."/>
            <person name="Boedeker C."/>
            <person name="Pinto D."/>
            <person name="Vollmers J."/>
            <person name="Rivas-Marin E."/>
            <person name="Kohn T."/>
            <person name="Peeters S.H."/>
            <person name="Heuer A."/>
            <person name="Rast P."/>
            <person name="Oberbeckmann S."/>
            <person name="Bunk B."/>
            <person name="Jeske O."/>
            <person name="Meyerdierks A."/>
            <person name="Storesund J.E."/>
            <person name="Kallscheuer N."/>
            <person name="Luecker S."/>
            <person name="Lage O.M."/>
            <person name="Pohl T."/>
            <person name="Merkel B.J."/>
            <person name="Hornburger P."/>
            <person name="Mueller R.-W."/>
            <person name="Bruemmer F."/>
            <person name="Labrenz M."/>
            <person name="Spormann A.M."/>
            <person name="Op Den Camp H."/>
            <person name="Overmann J."/>
            <person name="Amann R."/>
            <person name="Jetten M.S.M."/>
            <person name="Mascher T."/>
            <person name="Medema M.H."/>
            <person name="Devos D.P."/>
            <person name="Kaster A.-K."/>
            <person name="Ovreas L."/>
            <person name="Rohde M."/>
            <person name="Galperin M.Y."/>
            <person name="Jogler C."/>
        </authorList>
    </citation>
    <scope>NUCLEOTIDE SEQUENCE [LARGE SCALE GENOMIC DNA]</scope>
    <source>
        <strain evidence="6 7">Pan54</strain>
    </source>
</reference>
<dbReference type="OrthoDB" id="9809047at2"/>
<evidence type="ECO:0000256" key="3">
    <source>
        <dbReference type="ARBA" id="ARBA00022490"/>
    </source>
</evidence>
<dbReference type="InterPro" id="IPR050399">
    <property type="entry name" value="HPr"/>
</dbReference>
<dbReference type="PANTHER" id="PTHR33705:SF2">
    <property type="entry name" value="PHOSPHOCARRIER PROTEIN NPR"/>
    <property type="match status" value="1"/>
</dbReference>
<dbReference type="Pfam" id="PF00381">
    <property type="entry name" value="PTS-HPr"/>
    <property type="match status" value="1"/>
</dbReference>
<gene>
    <name evidence="6" type="primary">ptsH</name>
    <name evidence="6" type="ORF">Pan54_17490</name>
</gene>
<evidence type="ECO:0000256" key="2">
    <source>
        <dbReference type="ARBA" id="ARBA00010736"/>
    </source>
</evidence>
<dbReference type="GO" id="GO:0009401">
    <property type="term" value="P:phosphoenolpyruvate-dependent sugar phosphotransferase system"/>
    <property type="evidence" value="ECO:0007669"/>
    <property type="project" value="UniProtKB-KW"/>
</dbReference>
<comment type="subcellular location">
    <subcellularLocation>
        <location evidence="1">Cytoplasm</location>
    </subcellularLocation>
</comment>
<dbReference type="SUPFAM" id="SSF55594">
    <property type="entry name" value="HPr-like"/>
    <property type="match status" value="1"/>
</dbReference>
<dbReference type="Gene3D" id="3.30.1340.10">
    <property type="entry name" value="HPr-like"/>
    <property type="match status" value="1"/>
</dbReference>
<dbReference type="AlphaFoldDB" id="A0A5C5XD47"/>
<keyword evidence="4" id="KW-0598">Phosphotransferase system</keyword>
<dbReference type="NCBIfam" id="TIGR01003">
    <property type="entry name" value="PTS_HPr_family"/>
    <property type="match status" value="1"/>
</dbReference>
<dbReference type="PROSITE" id="PS51350">
    <property type="entry name" value="PTS_HPR_DOM"/>
    <property type="match status" value="1"/>
</dbReference>
<proteinExistence type="inferred from homology"/>
<protein>
    <submittedName>
        <fullName evidence="6">Phosphocarrier protein HPr</fullName>
        <ecNumber evidence="6">2.7.11.-</ecNumber>
    </submittedName>
</protein>
<organism evidence="6 7">
    <name type="scientific">Rubinisphaera italica</name>
    <dbReference type="NCBI Taxonomy" id="2527969"/>
    <lineage>
        <taxon>Bacteria</taxon>
        <taxon>Pseudomonadati</taxon>
        <taxon>Planctomycetota</taxon>
        <taxon>Planctomycetia</taxon>
        <taxon>Planctomycetales</taxon>
        <taxon>Planctomycetaceae</taxon>
        <taxon>Rubinisphaera</taxon>
    </lineage>
</organism>
<evidence type="ECO:0000313" key="6">
    <source>
        <dbReference type="EMBL" id="TWT61016.1"/>
    </source>
</evidence>
<keyword evidence="7" id="KW-1185">Reference proteome</keyword>
<dbReference type="GO" id="GO:0016740">
    <property type="term" value="F:transferase activity"/>
    <property type="evidence" value="ECO:0007669"/>
    <property type="project" value="UniProtKB-KW"/>
</dbReference>
<dbReference type="RefSeq" id="WP_146503054.1">
    <property type="nucleotide sequence ID" value="NZ_SJPG01000001.1"/>
</dbReference>
<evidence type="ECO:0000256" key="1">
    <source>
        <dbReference type="ARBA" id="ARBA00004496"/>
    </source>
</evidence>
<dbReference type="InterPro" id="IPR035895">
    <property type="entry name" value="HPr-like_sf"/>
</dbReference>
<dbReference type="InterPro" id="IPR000032">
    <property type="entry name" value="HPr-like"/>
</dbReference>
<keyword evidence="3" id="KW-0963">Cytoplasm</keyword>
<feature type="domain" description="HPr" evidence="5">
    <location>
        <begin position="14"/>
        <end position="101"/>
    </location>
</feature>
<dbReference type="PANTHER" id="PTHR33705">
    <property type="entry name" value="PHOSPHOCARRIER PROTEIN HPR"/>
    <property type="match status" value="1"/>
</dbReference>
<dbReference type="EC" id="2.7.11.-" evidence="6"/>
<dbReference type="GO" id="GO:0005737">
    <property type="term" value="C:cytoplasm"/>
    <property type="evidence" value="ECO:0007669"/>
    <property type="project" value="UniProtKB-SubCell"/>
</dbReference>
<comment type="caution">
    <text evidence="6">The sequence shown here is derived from an EMBL/GenBank/DDBJ whole genome shotgun (WGS) entry which is preliminary data.</text>
</comment>
<keyword evidence="6" id="KW-0808">Transferase</keyword>
<dbReference type="EMBL" id="SJPG01000001">
    <property type="protein sequence ID" value="TWT61016.1"/>
    <property type="molecule type" value="Genomic_DNA"/>
</dbReference>
<accession>A0A5C5XD47</accession>